<dbReference type="RefSeq" id="WP_141960005.1">
    <property type="nucleotide sequence ID" value="NZ_VFOZ01000001.1"/>
</dbReference>
<evidence type="ECO:0000313" key="3">
    <source>
        <dbReference type="Proteomes" id="UP000316096"/>
    </source>
</evidence>
<accession>A0A543CTM6</accession>
<dbReference type="OrthoDB" id="285364at2"/>
<keyword evidence="3" id="KW-1185">Reference proteome</keyword>
<gene>
    <name evidence="2" type="ORF">FB559_6167</name>
</gene>
<name>A0A543CTM6_9ACTN</name>
<proteinExistence type="predicted"/>
<dbReference type="Proteomes" id="UP000316096">
    <property type="component" value="Unassembled WGS sequence"/>
</dbReference>
<comment type="caution">
    <text evidence="2">The sequence shown here is derived from an EMBL/GenBank/DDBJ whole genome shotgun (WGS) entry which is preliminary data.</text>
</comment>
<dbReference type="PANTHER" id="PTHR34310">
    <property type="entry name" value="DUF427 DOMAIN PROTEIN (AFU_ORTHOLOGUE AFUA_3G02220)"/>
    <property type="match status" value="1"/>
</dbReference>
<reference evidence="2 3" key="1">
    <citation type="submission" date="2019-06" db="EMBL/GenBank/DDBJ databases">
        <title>Sequencing the genomes of 1000 actinobacteria strains.</title>
        <authorList>
            <person name="Klenk H.-P."/>
        </authorList>
    </citation>
    <scope>NUCLEOTIDE SEQUENCE [LARGE SCALE GENOMIC DNA]</scope>
    <source>
        <strain evidence="2 3">DSM 102200</strain>
    </source>
</reference>
<evidence type="ECO:0000313" key="2">
    <source>
        <dbReference type="EMBL" id="TQM00454.1"/>
    </source>
</evidence>
<feature type="domain" description="DUF427" evidence="1">
    <location>
        <begin position="142"/>
        <end position="235"/>
    </location>
</feature>
<dbReference type="InterPro" id="IPR007361">
    <property type="entry name" value="DUF427"/>
</dbReference>
<dbReference type="PANTHER" id="PTHR34310:SF9">
    <property type="entry name" value="BLR5716 PROTEIN"/>
    <property type="match status" value="1"/>
</dbReference>
<dbReference type="Gene3D" id="2.170.150.40">
    <property type="entry name" value="Domain of unknown function (DUF427)"/>
    <property type="match status" value="2"/>
</dbReference>
<evidence type="ECO:0000259" key="1">
    <source>
        <dbReference type="Pfam" id="PF04248"/>
    </source>
</evidence>
<dbReference type="InterPro" id="IPR038694">
    <property type="entry name" value="DUF427_sf"/>
</dbReference>
<protein>
    <submittedName>
        <fullName evidence="2">Uncharacterized protein (DUF427 family)</fullName>
    </submittedName>
</protein>
<dbReference type="Pfam" id="PF04248">
    <property type="entry name" value="NTP_transf_9"/>
    <property type="match status" value="2"/>
</dbReference>
<feature type="domain" description="DUF427" evidence="1">
    <location>
        <begin position="21"/>
        <end position="108"/>
    </location>
</feature>
<sequence length="255" mass="29227">MSDYPMMIAEVDRIEPVPRRIRATLGGEVVLDTTRALYVWEWPPYPQFYIPAADVKPGVLVDEEHVQRLKRGTARRHGLRVGEVTRPGAARVYTDDAAEGLAGTVRFEWGALDSWYEEDEEVFVHPRNPYVRVDALRSTRHVRVELEGVRLAESTSTVMVFETGLPTRYYFNRTEVDFTRLEPSDTVTSCPYKGMTTGYWSIRIGDTVHKDLVWAYDFPTRQLIPIAGLVGFYNEKVDVIVDGETLPRPVTHFFK</sequence>
<dbReference type="EMBL" id="VFOZ01000001">
    <property type="protein sequence ID" value="TQM00454.1"/>
    <property type="molecule type" value="Genomic_DNA"/>
</dbReference>
<dbReference type="AlphaFoldDB" id="A0A543CTM6"/>
<organism evidence="2 3">
    <name type="scientific">Actinoallomurus bryophytorum</name>
    <dbReference type="NCBI Taxonomy" id="1490222"/>
    <lineage>
        <taxon>Bacteria</taxon>
        <taxon>Bacillati</taxon>
        <taxon>Actinomycetota</taxon>
        <taxon>Actinomycetes</taxon>
        <taxon>Streptosporangiales</taxon>
        <taxon>Thermomonosporaceae</taxon>
        <taxon>Actinoallomurus</taxon>
    </lineage>
</organism>